<evidence type="ECO:0000313" key="1">
    <source>
        <dbReference type="EMBL" id="SHE80970.1"/>
    </source>
</evidence>
<keyword evidence="2" id="KW-1185">Reference proteome</keyword>
<dbReference type="Pfam" id="PF09148">
    <property type="entry name" value="DUF1934"/>
    <property type="match status" value="1"/>
</dbReference>
<sequence length="142" mass="15872">MKKKALISISSCQNDDSQDSIEVVTPGEFHITEEGFEACYDETEISGMEGTKTKLLICKDFVKLQREGTTSTEMSFERDSSSVSLYNTPYGMLELKINTKDLQVNVDKEGGDVAIRYNLSVAGQEPQYTELKINIKAQNIDN</sequence>
<dbReference type="SUPFAM" id="SSF50814">
    <property type="entry name" value="Lipocalins"/>
    <property type="match status" value="1"/>
</dbReference>
<dbReference type="Gene3D" id="2.40.128.20">
    <property type="match status" value="1"/>
</dbReference>
<dbReference type="InterPro" id="IPR012674">
    <property type="entry name" value="Calycin"/>
</dbReference>
<protein>
    <submittedName>
        <fullName evidence="1">Uncharacterized beta-barrel protein YwiB, DUF1934 family</fullName>
    </submittedName>
</protein>
<organism evidence="1 2">
    <name type="scientific">Clostridium fallax</name>
    <dbReference type="NCBI Taxonomy" id="1533"/>
    <lineage>
        <taxon>Bacteria</taxon>
        <taxon>Bacillati</taxon>
        <taxon>Bacillota</taxon>
        <taxon>Clostridia</taxon>
        <taxon>Eubacteriales</taxon>
        <taxon>Clostridiaceae</taxon>
        <taxon>Clostridium</taxon>
    </lineage>
</organism>
<accession>A0A1M4WIJ2</accession>
<dbReference type="EMBL" id="FQVM01000012">
    <property type="protein sequence ID" value="SHE80970.1"/>
    <property type="molecule type" value="Genomic_DNA"/>
</dbReference>
<dbReference type="AlphaFoldDB" id="A0A1M4WIJ2"/>
<dbReference type="InterPro" id="IPR015231">
    <property type="entry name" value="DUF1934"/>
</dbReference>
<dbReference type="Proteomes" id="UP000184035">
    <property type="component" value="Unassembled WGS sequence"/>
</dbReference>
<dbReference type="STRING" id="1533.SAMN05443638_11257"/>
<dbReference type="RefSeq" id="WP_072895774.1">
    <property type="nucleotide sequence ID" value="NZ_FQVM01000012.1"/>
</dbReference>
<name>A0A1M4WIJ2_9CLOT</name>
<proteinExistence type="predicted"/>
<evidence type="ECO:0000313" key="2">
    <source>
        <dbReference type="Proteomes" id="UP000184035"/>
    </source>
</evidence>
<gene>
    <name evidence="1" type="ORF">SAMN05443638_11257</name>
</gene>
<reference evidence="1 2" key="1">
    <citation type="submission" date="2016-11" db="EMBL/GenBank/DDBJ databases">
        <authorList>
            <person name="Jaros S."/>
            <person name="Januszkiewicz K."/>
            <person name="Wedrychowicz H."/>
        </authorList>
    </citation>
    <scope>NUCLEOTIDE SEQUENCE [LARGE SCALE GENOMIC DNA]</scope>
    <source>
        <strain evidence="1 2">DSM 2631</strain>
    </source>
</reference>
<dbReference type="OrthoDB" id="1680906at2"/>